<comment type="caution">
    <text evidence="2">The sequence shown here is derived from an EMBL/GenBank/DDBJ whole genome shotgun (WGS) entry which is preliminary data.</text>
</comment>
<gene>
    <name evidence="2" type="ORF">FGO68_gene11885</name>
</gene>
<evidence type="ECO:0000313" key="2">
    <source>
        <dbReference type="EMBL" id="TNV83225.1"/>
    </source>
</evidence>
<keyword evidence="1" id="KW-0472">Membrane</keyword>
<accession>A0A8J8T689</accession>
<organism evidence="2 3">
    <name type="scientific">Halteria grandinella</name>
    <dbReference type="NCBI Taxonomy" id="5974"/>
    <lineage>
        <taxon>Eukaryota</taxon>
        <taxon>Sar</taxon>
        <taxon>Alveolata</taxon>
        <taxon>Ciliophora</taxon>
        <taxon>Intramacronucleata</taxon>
        <taxon>Spirotrichea</taxon>
        <taxon>Stichotrichia</taxon>
        <taxon>Sporadotrichida</taxon>
        <taxon>Halteriidae</taxon>
        <taxon>Halteria</taxon>
    </lineage>
</organism>
<evidence type="ECO:0000313" key="3">
    <source>
        <dbReference type="Proteomes" id="UP000785679"/>
    </source>
</evidence>
<keyword evidence="1" id="KW-1133">Transmembrane helix</keyword>
<keyword evidence="1" id="KW-0812">Transmembrane</keyword>
<evidence type="ECO:0000256" key="1">
    <source>
        <dbReference type="SAM" id="Phobius"/>
    </source>
</evidence>
<name>A0A8J8T689_HALGN</name>
<sequence>MKTIANLASSWLLNFTVALVPFAWYSCTPMQGLTRCASVTCTSFGGRPSRSKVFDSLKVFMCLAIVAWRCSWAR</sequence>
<reference evidence="2" key="1">
    <citation type="submission" date="2019-06" db="EMBL/GenBank/DDBJ databases">
        <authorList>
            <person name="Zheng W."/>
        </authorList>
    </citation>
    <scope>NUCLEOTIDE SEQUENCE</scope>
    <source>
        <strain evidence="2">QDHG01</strain>
    </source>
</reference>
<protein>
    <submittedName>
        <fullName evidence="2">Uncharacterized protein</fullName>
    </submittedName>
</protein>
<dbReference type="AlphaFoldDB" id="A0A8J8T689"/>
<proteinExistence type="predicted"/>
<feature type="transmembrane region" description="Helical" evidence="1">
    <location>
        <begin position="7"/>
        <end position="25"/>
    </location>
</feature>
<dbReference type="Proteomes" id="UP000785679">
    <property type="component" value="Unassembled WGS sequence"/>
</dbReference>
<dbReference type="EMBL" id="RRYP01004041">
    <property type="protein sequence ID" value="TNV83225.1"/>
    <property type="molecule type" value="Genomic_DNA"/>
</dbReference>
<dbReference type="PROSITE" id="PS51257">
    <property type="entry name" value="PROKAR_LIPOPROTEIN"/>
    <property type="match status" value="1"/>
</dbReference>
<keyword evidence="3" id="KW-1185">Reference proteome</keyword>